<keyword evidence="8" id="KW-1185">Reference proteome</keyword>
<dbReference type="Pfam" id="PF05938">
    <property type="entry name" value="Self-incomp_S1"/>
    <property type="match status" value="1"/>
</dbReference>
<evidence type="ECO:0000256" key="6">
    <source>
        <dbReference type="SAM" id="SignalP"/>
    </source>
</evidence>
<comment type="subcellular location">
    <subcellularLocation>
        <location evidence="1">Secreted</location>
    </subcellularLocation>
</comment>
<evidence type="ECO:0000313" key="7">
    <source>
        <dbReference type="EMBL" id="CAL1263894.1"/>
    </source>
</evidence>
<dbReference type="GO" id="GO:0005576">
    <property type="term" value="C:extracellular region"/>
    <property type="evidence" value="ECO:0007669"/>
    <property type="project" value="UniProtKB-SubCell"/>
</dbReference>
<comment type="caution">
    <text evidence="7">The sequence shown here is derived from an EMBL/GenBank/DDBJ whole genome shotgun (WGS) entry which is preliminary data.</text>
</comment>
<proteinExistence type="inferred from homology"/>
<evidence type="ECO:0000256" key="3">
    <source>
        <dbReference type="ARBA" id="ARBA00022471"/>
    </source>
</evidence>
<evidence type="ECO:0000256" key="1">
    <source>
        <dbReference type="ARBA" id="ARBA00004613"/>
    </source>
</evidence>
<reference evidence="7 8" key="1">
    <citation type="submission" date="2024-04" db="EMBL/GenBank/DDBJ databases">
        <authorList>
            <person name="Rising A."/>
            <person name="Reimegard J."/>
            <person name="Sonavane S."/>
            <person name="Akerstrom W."/>
            <person name="Nylinder S."/>
            <person name="Hedman E."/>
            <person name="Kallberg Y."/>
        </authorList>
    </citation>
    <scope>NUCLEOTIDE SEQUENCE [LARGE SCALE GENOMIC DNA]</scope>
</reference>
<dbReference type="AlphaFoldDB" id="A0AAV1Z0W4"/>
<evidence type="ECO:0000256" key="5">
    <source>
        <dbReference type="ARBA" id="ARBA00022729"/>
    </source>
</evidence>
<organism evidence="7 8">
    <name type="scientific">Larinioides sclopetarius</name>
    <dbReference type="NCBI Taxonomy" id="280406"/>
    <lineage>
        <taxon>Eukaryota</taxon>
        <taxon>Metazoa</taxon>
        <taxon>Ecdysozoa</taxon>
        <taxon>Arthropoda</taxon>
        <taxon>Chelicerata</taxon>
        <taxon>Arachnida</taxon>
        <taxon>Araneae</taxon>
        <taxon>Araneomorphae</taxon>
        <taxon>Entelegynae</taxon>
        <taxon>Araneoidea</taxon>
        <taxon>Araneidae</taxon>
        <taxon>Larinioides</taxon>
    </lineage>
</organism>
<evidence type="ECO:0000313" key="8">
    <source>
        <dbReference type="Proteomes" id="UP001497382"/>
    </source>
</evidence>
<dbReference type="EMBL" id="CAXIEN010000010">
    <property type="protein sequence ID" value="CAL1263894.1"/>
    <property type="molecule type" value="Genomic_DNA"/>
</dbReference>
<dbReference type="Proteomes" id="UP001497382">
    <property type="component" value="Unassembled WGS sequence"/>
</dbReference>
<name>A0AAV1Z0W4_9ARAC</name>
<sequence length="475" mass="54326">MGCYLFLTLLIAVGALADETLLEAPREPRDRFRMMISNVNEERVQDEIEDFTNYGCERMVVIRNKAKEAFQLTCESFHDKPRIIKIQPDSAFLFTFRPQKNGTTKFWCTVDYKMQFARFDVYNEALAYMCPRAISEIHQYTINHEGVFVDAAKGNEGTKIRALFKGHNKFILWEEFNDGETDGLLYSGLVDGGMCSDIPEQFNDKPAAVTICYNHCVHLYEHYGCRGEVQTVQANDDCIDVGLNTNVTDTSHLYLARYSSTDIGEINMIQLLTLVSLVAGLSADPYAFGFPKFLPPYGIPVVEPEVEKEIEIKEIAKKLAMDKSWPFVEKEITFDKGVDFGIGLGKELEFEKEFDLSKIAGFEKSLSVEKTFPLALYEKYFGLEKKLTFEQALFLELYKRYGYYGLWVAYELRRRFLIAKELGLIGKEIEFQEAISLGLFKGIGLEKIFEAVNKAIGAEKTSIEFEKSFGIFKKF</sequence>
<dbReference type="InterPro" id="IPR010264">
    <property type="entry name" value="Self-incomp_S1"/>
</dbReference>
<comment type="similarity">
    <text evidence="2">Belongs to the plant self-incompatibility (S1) protein family.</text>
</comment>
<evidence type="ECO:0000256" key="2">
    <source>
        <dbReference type="ARBA" id="ARBA00005581"/>
    </source>
</evidence>
<keyword evidence="3" id="KW-0713">Self-incompatibility</keyword>
<evidence type="ECO:0000256" key="4">
    <source>
        <dbReference type="ARBA" id="ARBA00022525"/>
    </source>
</evidence>
<feature type="signal peptide" evidence="6">
    <location>
        <begin position="1"/>
        <end position="17"/>
    </location>
</feature>
<protein>
    <submittedName>
        <fullName evidence="7">Uncharacterized protein</fullName>
    </submittedName>
</protein>
<keyword evidence="4" id="KW-0964">Secreted</keyword>
<accession>A0AAV1Z0W4</accession>
<gene>
    <name evidence="7" type="ORF">LARSCL_LOCUS1727</name>
</gene>
<keyword evidence="5 6" id="KW-0732">Signal</keyword>
<feature type="chain" id="PRO_5043550501" evidence="6">
    <location>
        <begin position="18"/>
        <end position="475"/>
    </location>
</feature>
<dbReference type="GO" id="GO:0060320">
    <property type="term" value="P:rejection of self pollen"/>
    <property type="evidence" value="ECO:0007669"/>
    <property type="project" value="UniProtKB-KW"/>
</dbReference>